<dbReference type="EMBL" id="BART01010238">
    <property type="protein sequence ID" value="GAG86868.1"/>
    <property type="molecule type" value="Genomic_DNA"/>
</dbReference>
<dbReference type="Pfam" id="PF13855">
    <property type="entry name" value="LRR_8"/>
    <property type="match status" value="1"/>
</dbReference>
<keyword evidence="2" id="KW-0677">Repeat</keyword>
<reference evidence="3" key="1">
    <citation type="journal article" date="2014" name="Front. Microbiol.">
        <title>High frequency of phylogenetically diverse reductive dehalogenase-homologous genes in deep subseafloor sedimentary metagenomes.</title>
        <authorList>
            <person name="Kawai M."/>
            <person name="Futagami T."/>
            <person name="Toyoda A."/>
            <person name="Takaki Y."/>
            <person name="Nishi S."/>
            <person name="Hori S."/>
            <person name="Arai W."/>
            <person name="Tsubouchi T."/>
            <person name="Morono Y."/>
            <person name="Uchiyama I."/>
            <person name="Ito T."/>
            <person name="Fujiyama A."/>
            <person name="Inagaki F."/>
            <person name="Takami H."/>
        </authorList>
    </citation>
    <scope>NUCLEOTIDE SEQUENCE</scope>
    <source>
        <strain evidence="3">Expedition CK06-06</strain>
    </source>
</reference>
<dbReference type="PANTHER" id="PTHR48051">
    <property type="match status" value="1"/>
</dbReference>
<dbReference type="PANTHER" id="PTHR48051:SF54">
    <property type="entry name" value="LEUCINE-RICH REPEAT-CONTAINING PROTEIN"/>
    <property type="match status" value="1"/>
</dbReference>
<protein>
    <recommendedName>
        <fullName evidence="4">Leucine-rich repeat domain-containing protein</fullName>
    </recommendedName>
</protein>
<evidence type="ECO:0000256" key="2">
    <source>
        <dbReference type="ARBA" id="ARBA00022737"/>
    </source>
</evidence>
<dbReference type="AlphaFoldDB" id="X1BRR7"/>
<feature type="non-terminal residue" evidence="3">
    <location>
        <position position="196"/>
    </location>
</feature>
<dbReference type="PROSITE" id="PS51450">
    <property type="entry name" value="LRR"/>
    <property type="match status" value="1"/>
</dbReference>
<accession>X1BRR7</accession>
<organism evidence="3">
    <name type="scientific">marine sediment metagenome</name>
    <dbReference type="NCBI Taxonomy" id="412755"/>
    <lineage>
        <taxon>unclassified sequences</taxon>
        <taxon>metagenomes</taxon>
        <taxon>ecological metagenomes</taxon>
    </lineage>
</organism>
<dbReference type="SUPFAM" id="SSF52058">
    <property type="entry name" value="L domain-like"/>
    <property type="match status" value="1"/>
</dbReference>
<evidence type="ECO:0000256" key="1">
    <source>
        <dbReference type="ARBA" id="ARBA00022614"/>
    </source>
</evidence>
<comment type="caution">
    <text evidence="3">The sequence shown here is derived from an EMBL/GenBank/DDBJ whole genome shotgun (WGS) entry which is preliminary data.</text>
</comment>
<dbReference type="SMART" id="SM00364">
    <property type="entry name" value="LRR_BAC"/>
    <property type="match status" value="4"/>
</dbReference>
<dbReference type="Pfam" id="PF00560">
    <property type="entry name" value="LRR_1"/>
    <property type="match status" value="2"/>
</dbReference>
<dbReference type="InterPro" id="IPR003591">
    <property type="entry name" value="Leu-rich_rpt_typical-subtyp"/>
</dbReference>
<proteinExistence type="predicted"/>
<dbReference type="Gene3D" id="3.80.10.10">
    <property type="entry name" value="Ribonuclease Inhibitor"/>
    <property type="match status" value="1"/>
</dbReference>
<sequence length="196" mass="22177">MVTTIQISEEIRKKLFQVINQLEKVRKRRVTYNEAIKFLLKEKRDDVSPEQTQALEDLENTIGKSIPPVKEIEWDTFGVKIEGYNVVGLGLYKQGLVSLPESIGDLTSLKSLWLQYNQLSTLPESIGNLSSLKKLSLRSNQLLTFPKVILNLPSLNDLDLNFNKLVTLPESIGNLTSLKILYLHKNQLSTLPESIG</sequence>
<dbReference type="InterPro" id="IPR001611">
    <property type="entry name" value="Leu-rich_rpt"/>
</dbReference>
<dbReference type="InterPro" id="IPR050216">
    <property type="entry name" value="LRR_domain-containing"/>
</dbReference>
<name>X1BRR7_9ZZZZ</name>
<dbReference type="InterPro" id="IPR032675">
    <property type="entry name" value="LRR_dom_sf"/>
</dbReference>
<dbReference type="SMART" id="SM00369">
    <property type="entry name" value="LRR_TYP"/>
    <property type="match status" value="4"/>
</dbReference>
<evidence type="ECO:0008006" key="4">
    <source>
        <dbReference type="Google" id="ProtNLM"/>
    </source>
</evidence>
<dbReference type="GO" id="GO:0005737">
    <property type="term" value="C:cytoplasm"/>
    <property type="evidence" value="ECO:0007669"/>
    <property type="project" value="TreeGrafter"/>
</dbReference>
<keyword evidence="1" id="KW-0433">Leucine-rich repeat</keyword>
<gene>
    <name evidence="3" type="ORF">S01H4_22360</name>
</gene>
<evidence type="ECO:0000313" key="3">
    <source>
        <dbReference type="EMBL" id="GAG86868.1"/>
    </source>
</evidence>